<keyword evidence="2" id="KW-1185">Reference proteome</keyword>
<protein>
    <submittedName>
        <fullName evidence="1">Mycothiol S-conjugate amidase</fullName>
        <ecNumber evidence="1">3.5.1.115</ecNumber>
    </submittedName>
</protein>
<name>A0A9X1VA40_9BACL</name>
<organism evidence="1 2">
    <name type="scientific">Sulfoacidibacillus ferrooxidans</name>
    <dbReference type="NCBI Taxonomy" id="2005001"/>
    <lineage>
        <taxon>Bacteria</taxon>
        <taxon>Bacillati</taxon>
        <taxon>Bacillota</taxon>
        <taxon>Bacilli</taxon>
        <taxon>Bacillales</taxon>
        <taxon>Alicyclobacillaceae</taxon>
        <taxon>Sulfoacidibacillus</taxon>
    </lineage>
</organism>
<dbReference type="InterPro" id="IPR003737">
    <property type="entry name" value="GlcNAc_PI_deacetylase-related"/>
</dbReference>
<dbReference type="Proteomes" id="UP001139263">
    <property type="component" value="Unassembled WGS sequence"/>
</dbReference>
<sequence>MNIRHVLQLPNLLEVKSIICVQPHPDDNEVGAAGTLRILKDHHCDITFVTVTDGRHGTSAVFQNPEELVSIRRKERIRAGELLGVTRHIECNFADGGNYTEQDLIAPLVHIFREIKPDMVMTIDPWMPYEAHPDHVKVGHATATAAMFAGNLTMFQEVGHPHSIPQIAFYGTSYPNTMIDITPYFETKMQAIYTHESQFANEDWPLISQFFRMQAAEQYNKGIQSMETLPHAQTVQDGLVDRYGEVFKVLALRELHFFPNAINS</sequence>
<dbReference type="GO" id="GO:0016811">
    <property type="term" value="F:hydrolase activity, acting on carbon-nitrogen (but not peptide) bonds, in linear amides"/>
    <property type="evidence" value="ECO:0007669"/>
    <property type="project" value="TreeGrafter"/>
</dbReference>
<dbReference type="EC" id="3.5.1.115" evidence="1"/>
<dbReference type="RefSeq" id="WP_241715236.1">
    <property type="nucleotide sequence ID" value="NZ_JALBUF010000008.1"/>
</dbReference>
<gene>
    <name evidence="1" type="primary">mca</name>
    <name evidence="1" type="ORF">MM817_02344</name>
</gene>
<dbReference type="SUPFAM" id="SSF102588">
    <property type="entry name" value="LmbE-like"/>
    <property type="match status" value="1"/>
</dbReference>
<dbReference type="PANTHER" id="PTHR12993:SF11">
    <property type="entry name" value="N-ACETYLGLUCOSAMINYL-PHOSPHATIDYLINOSITOL DE-N-ACETYLASE"/>
    <property type="match status" value="1"/>
</dbReference>
<evidence type="ECO:0000313" key="2">
    <source>
        <dbReference type="Proteomes" id="UP001139263"/>
    </source>
</evidence>
<comment type="caution">
    <text evidence="1">The sequence shown here is derived from an EMBL/GenBank/DDBJ whole genome shotgun (WGS) entry which is preliminary data.</text>
</comment>
<proteinExistence type="predicted"/>
<dbReference type="Gene3D" id="3.40.50.10320">
    <property type="entry name" value="LmbE-like"/>
    <property type="match status" value="1"/>
</dbReference>
<accession>A0A9X1VA40</accession>
<dbReference type="EMBL" id="JALBUF010000008">
    <property type="protein sequence ID" value="MCI0184049.1"/>
    <property type="molecule type" value="Genomic_DNA"/>
</dbReference>
<dbReference type="AlphaFoldDB" id="A0A9X1VA40"/>
<reference evidence="1" key="1">
    <citation type="submission" date="2022-03" db="EMBL/GenBank/DDBJ databases">
        <title>Draft Genome Sequence of Firmicute Strain S0AB, a Heterotrophic Iron/Sulfur-Oxidizing Extreme Acidophile.</title>
        <authorList>
            <person name="Vergara E."/>
            <person name="Pakostova E."/>
            <person name="Johnson D.B."/>
            <person name="Holmes D.S."/>
        </authorList>
    </citation>
    <scope>NUCLEOTIDE SEQUENCE</scope>
    <source>
        <strain evidence="1">S0AB</strain>
    </source>
</reference>
<dbReference type="Pfam" id="PF02585">
    <property type="entry name" value="PIG-L"/>
    <property type="match status" value="1"/>
</dbReference>
<dbReference type="InterPro" id="IPR024078">
    <property type="entry name" value="LmbE-like_dom_sf"/>
</dbReference>
<keyword evidence="1" id="KW-0378">Hydrolase</keyword>
<dbReference type="PANTHER" id="PTHR12993">
    <property type="entry name" value="N-ACETYLGLUCOSAMINYL-PHOSPHATIDYLINOSITOL DE-N-ACETYLASE-RELATED"/>
    <property type="match status" value="1"/>
</dbReference>
<evidence type="ECO:0000313" key="1">
    <source>
        <dbReference type="EMBL" id="MCI0184049.1"/>
    </source>
</evidence>